<feature type="compositionally biased region" description="Acidic residues" evidence="1">
    <location>
        <begin position="159"/>
        <end position="180"/>
    </location>
</feature>
<feature type="compositionally biased region" description="Polar residues" evidence="1">
    <location>
        <begin position="265"/>
        <end position="277"/>
    </location>
</feature>
<evidence type="ECO:0000313" key="4">
    <source>
        <dbReference type="Proteomes" id="UP000053263"/>
    </source>
</evidence>
<sequence>MPLPHTSELTPQQKARVTRELNKRRKEQEEQALIATTSVWNRQHRVGDSGKNGTGNSGRKKGKRKAADNLDDPSEQPAQKQPKNASGTTQAREANGQELNMLPNAHRARTQVAKIGEDSGSEDDNIPAPSGQTSAPIGTRRGPPNHQEHAYDDDLKSEDGEEGGADEGDAPQSDEEEVESDDLKELFKDPDAVNHIFEQERPIFVQPSNTAQRPAGGRPVKRSNRAATLTFGEDSDSDLERTGEAVASSSAPQQPRAPPAKSAKNPGSSHQDQSLTDVRNKKRDSHSTKRSRSSRRKEKYDNEKPQFIADNPGPSDESTAGVGPIRSSIEPEPCDPETDLIVGETGLQMTQQRTWVYSTLEAALVYIYGSLLFDNAFPESSALEKSIRDALALAADDIADAGEVGQRIRHRLKWDKRYMRTLAKYIRGRIAQFRRLPKDSADKTLQRYYPVTAGDRNGVIERLMRNHRYIYPGDLDTRIDKDRAYRHPFIVQLLSQTYFQGRSPVALGVQEWFKEAAVRGRYEIPLPMLALTATAVCASLDWWKRGCPKERPHFSGSIFGDVYRTHIYMIKQIIDDKPKAYRKLMTDLFDEASNGLLQETAMKETSDMLDAAAEMDIENMEELDD</sequence>
<dbReference type="InterPro" id="IPR045341">
    <property type="entry name" value="DUF6532"/>
</dbReference>
<feature type="compositionally biased region" description="Basic residues" evidence="1">
    <location>
        <begin position="280"/>
        <end position="297"/>
    </location>
</feature>
<keyword evidence="4" id="KW-1185">Reference proteome</keyword>
<feature type="compositionally biased region" description="Basic and acidic residues" evidence="1">
    <location>
        <begin position="146"/>
        <end position="158"/>
    </location>
</feature>
<accession>A0A0C9T787</accession>
<feature type="region of interest" description="Disordered" evidence="1">
    <location>
        <begin position="1"/>
        <end position="335"/>
    </location>
</feature>
<feature type="compositionally biased region" description="Basic and acidic residues" evidence="1">
    <location>
        <begin position="181"/>
        <end position="201"/>
    </location>
</feature>
<evidence type="ECO:0000259" key="2">
    <source>
        <dbReference type="Pfam" id="PF20149"/>
    </source>
</evidence>
<name>A0A0C9T787_PLICR</name>
<evidence type="ECO:0000256" key="1">
    <source>
        <dbReference type="SAM" id="MobiDB-lite"/>
    </source>
</evidence>
<feature type="compositionally biased region" description="Polar residues" evidence="1">
    <location>
        <begin position="76"/>
        <end position="92"/>
    </location>
</feature>
<dbReference type="OrthoDB" id="2640053at2759"/>
<feature type="domain" description="DUF6532" evidence="2">
    <location>
        <begin position="367"/>
        <end position="573"/>
    </location>
</feature>
<organism evidence="3 4">
    <name type="scientific">Plicaturopsis crispa FD-325 SS-3</name>
    <dbReference type="NCBI Taxonomy" id="944288"/>
    <lineage>
        <taxon>Eukaryota</taxon>
        <taxon>Fungi</taxon>
        <taxon>Dikarya</taxon>
        <taxon>Basidiomycota</taxon>
        <taxon>Agaricomycotina</taxon>
        <taxon>Agaricomycetes</taxon>
        <taxon>Agaricomycetidae</taxon>
        <taxon>Amylocorticiales</taxon>
        <taxon>Amylocorticiaceae</taxon>
        <taxon>Plicatura</taxon>
        <taxon>Plicaturopsis crispa</taxon>
    </lineage>
</organism>
<protein>
    <recommendedName>
        <fullName evidence="2">DUF6532 domain-containing protein</fullName>
    </recommendedName>
</protein>
<feature type="compositionally biased region" description="Basic and acidic residues" evidence="1">
    <location>
        <begin position="17"/>
        <end position="29"/>
    </location>
</feature>
<dbReference type="HOGENOM" id="CLU_437486_0_0_1"/>
<dbReference type="Pfam" id="PF20149">
    <property type="entry name" value="DUF6532"/>
    <property type="match status" value="1"/>
</dbReference>
<feature type="compositionally biased region" description="Low complexity" evidence="1">
    <location>
        <begin position="247"/>
        <end position="264"/>
    </location>
</feature>
<reference evidence="3 4" key="1">
    <citation type="submission" date="2014-06" db="EMBL/GenBank/DDBJ databases">
        <title>Evolutionary Origins and Diversification of the Mycorrhizal Mutualists.</title>
        <authorList>
            <consortium name="DOE Joint Genome Institute"/>
            <consortium name="Mycorrhizal Genomics Consortium"/>
            <person name="Kohler A."/>
            <person name="Kuo A."/>
            <person name="Nagy L.G."/>
            <person name="Floudas D."/>
            <person name="Copeland A."/>
            <person name="Barry K.W."/>
            <person name="Cichocki N."/>
            <person name="Veneault-Fourrey C."/>
            <person name="LaButti K."/>
            <person name="Lindquist E.A."/>
            <person name="Lipzen A."/>
            <person name="Lundell T."/>
            <person name="Morin E."/>
            <person name="Murat C."/>
            <person name="Riley R."/>
            <person name="Ohm R."/>
            <person name="Sun H."/>
            <person name="Tunlid A."/>
            <person name="Henrissat B."/>
            <person name="Grigoriev I.V."/>
            <person name="Hibbett D.S."/>
            <person name="Martin F."/>
        </authorList>
    </citation>
    <scope>NUCLEOTIDE SEQUENCE [LARGE SCALE GENOMIC DNA]</scope>
    <source>
        <strain evidence="3 4">FD-325 SS-3</strain>
    </source>
</reference>
<gene>
    <name evidence="3" type="ORF">PLICRDRAFT_178914</name>
</gene>
<evidence type="ECO:0000313" key="3">
    <source>
        <dbReference type="EMBL" id="KII85169.1"/>
    </source>
</evidence>
<dbReference type="EMBL" id="KN832568">
    <property type="protein sequence ID" value="KII85169.1"/>
    <property type="molecule type" value="Genomic_DNA"/>
</dbReference>
<dbReference type="Proteomes" id="UP000053263">
    <property type="component" value="Unassembled WGS sequence"/>
</dbReference>
<proteinExistence type="predicted"/>
<dbReference type="AlphaFoldDB" id="A0A0C9T787"/>